<proteinExistence type="predicted"/>
<reference evidence="2 3" key="1">
    <citation type="submission" date="2019-11" db="EMBL/GenBank/DDBJ databases">
        <title>Whole genome sequencing identifies a novel species of the genus Arsenicicoccus isolated from human blood.</title>
        <authorList>
            <person name="Jeong J.H."/>
            <person name="Kweon O.J."/>
            <person name="Kim H.R."/>
            <person name="Kim T.-H."/>
            <person name="Ha S.-M."/>
            <person name="Lee M.-K."/>
        </authorList>
    </citation>
    <scope>NUCLEOTIDE SEQUENCE [LARGE SCALE GENOMIC DNA]</scope>
    <source>
        <strain evidence="2 3">MKL-02</strain>
    </source>
</reference>
<keyword evidence="3" id="KW-1185">Reference proteome</keyword>
<feature type="domain" description="Cytochrome b5 heme-binding" evidence="1">
    <location>
        <begin position="1"/>
        <end position="68"/>
    </location>
</feature>
<protein>
    <submittedName>
        <fullName evidence="2">Cytochrome B5</fullName>
    </submittedName>
</protein>
<dbReference type="Pfam" id="PF00173">
    <property type="entry name" value="Cyt-b5"/>
    <property type="match status" value="1"/>
</dbReference>
<name>A0A6I3IRJ3_9MICO</name>
<dbReference type="SMART" id="SM01117">
    <property type="entry name" value="Cyt-b5"/>
    <property type="match status" value="1"/>
</dbReference>
<gene>
    <name evidence="2" type="ORF">GGG17_04810</name>
</gene>
<dbReference type="InterPro" id="IPR001199">
    <property type="entry name" value="Cyt_B5-like_heme/steroid-bd"/>
</dbReference>
<evidence type="ECO:0000259" key="1">
    <source>
        <dbReference type="SMART" id="SM01117"/>
    </source>
</evidence>
<evidence type="ECO:0000313" key="3">
    <source>
        <dbReference type="Proteomes" id="UP000431092"/>
    </source>
</evidence>
<sequence length="69" mass="7489">MAAATCRDGARCYVAVQDIVYDMSGFPSWIKQGRRHGIQAGTDATAAFVRSGHARGKLQSMPVVGRLHR</sequence>
<comment type="caution">
    <text evidence="2">The sequence shown here is derived from an EMBL/GenBank/DDBJ whole genome shotgun (WGS) entry which is preliminary data.</text>
</comment>
<dbReference type="EMBL" id="WLVL01000018">
    <property type="protein sequence ID" value="MTB71299.1"/>
    <property type="molecule type" value="Genomic_DNA"/>
</dbReference>
<accession>A0A6I3IRJ3</accession>
<evidence type="ECO:0000313" key="2">
    <source>
        <dbReference type="EMBL" id="MTB71299.1"/>
    </source>
</evidence>
<dbReference type="SUPFAM" id="SSF55856">
    <property type="entry name" value="Cytochrome b5-like heme/steroid binding domain"/>
    <property type="match status" value="1"/>
</dbReference>
<dbReference type="Proteomes" id="UP000431092">
    <property type="component" value="Unassembled WGS sequence"/>
</dbReference>
<dbReference type="RefSeq" id="WP_154592630.1">
    <property type="nucleotide sequence ID" value="NZ_WLVL01000018.1"/>
</dbReference>
<organism evidence="2 3">
    <name type="scientific">Arsenicicoccus cauae</name>
    <dbReference type="NCBI Taxonomy" id="2663847"/>
    <lineage>
        <taxon>Bacteria</taxon>
        <taxon>Bacillati</taxon>
        <taxon>Actinomycetota</taxon>
        <taxon>Actinomycetes</taxon>
        <taxon>Micrococcales</taxon>
        <taxon>Intrasporangiaceae</taxon>
        <taxon>Arsenicicoccus</taxon>
    </lineage>
</organism>
<dbReference type="Gene3D" id="3.10.120.10">
    <property type="entry name" value="Cytochrome b5-like heme/steroid binding domain"/>
    <property type="match status" value="1"/>
</dbReference>
<dbReference type="AlphaFoldDB" id="A0A6I3IRJ3"/>
<dbReference type="InterPro" id="IPR036400">
    <property type="entry name" value="Cyt_B5-like_heme/steroid_sf"/>
</dbReference>